<dbReference type="SUPFAM" id="SSF55729">
    <property type="entry name" value="Acyl-CoA N-acyltransferases (Nat)"/>
    <property type="match status" value="1"/>
</dbReference>
<comment type="caution">
    <text evidence="5">The sequence shown here is derived from an EMBL/GenBank/DDBJ whole genome shotgun (WGS) entry which is preliminary data.</text>
</comment>
<evidence type="ECO:0000313" key="5">
    <source>
        <dbReference type="EMBL" id="REC50393.1"/>
    </source>
</evidence>
<accession>A0A3D9B9V8</accession>
<evidence type="ECO:0000256" key="3">
    <source>
        <dbReference type="ARBA" id="ARBA00023315"/>
    </source>
</evidence>
<dbReference type="FunFam" id="3.40.630.30:FF:000064">
    <property type="entry name" value="GNAT family acetyltransferase"/>
    <property type="match status" value="1"/>
</dbReference>
<evidence type="ECO:0000313" key="6">
    <source>
        <dbReference type="Proteomes" id="UP000256257"/>
    </source>
</evidence>
<dbReference type="PANTHER" id="PTHR10545">
    <property type="entry name" value="DIAMINE N-ACETYLTRANSFERASE"/>
    <property type="match status" value="1"/>
</dbReference>
<dbReference type="PROSITE" id="PS51186">
    <property type="entry name" value="GNAT"/>
    <property type="match status" value="1"/>
</dbReference>
<feature type="domain" description="N-acetyltransferase" evidence="4">
    <location>
        <begin position="6"/>
        <end position="156"/>
    </location>
</feature>
<organism evidence="5 6">
    <name type="scientific">Chryseobacterium pennipullorum</name>
    <dbReference type="NCBI Taxonomy" id="2258963"/>
    <lineage>
        <taxon>Bacteria</taxon>
        <taxon>Pseudomonadati</taxon>
        <taxon>Bacteroidota</taxon>
        <taxon>Flavobacteriia</taxon>
        <taxon>Flavobacteriales</taxon>
        <taxon>Weeksellaceae</taxon>
        <taxon>Chryseobacterium group</taxon>
        <taxon>Chryseobacterium</taxon>
    </lineage>
</organism>
<gene>
    <name evidence="5" type="ORF">DRF67_02370</name>
</gene>
<dbReference type="InterPro" id="IPR051016">
    <property type="entry name" value="Diverse_Substrate_AcTransf"/>
</dbReference>
<keyword evidence="3" id="KW-0012">Acyltransferase</keyword>
<dbReference type="RefSeq" id="WP_115926227.1">
    <property type="nucleotide sequence ID" value="NZ_QNVV01000001.1"/>
</dbReference>
<sequence>MEKLAYTLRLCTPADLDRLLVLIGKHAEFEKAHYSPEGKKEQLHAALFTEPVFLTCVIAEVDRVVIGYATYTFDYSTWDAAKFIYLDCLYIEDEYRSYGIGKHLMDWVKKTGEENDCVNMQWQTPDFNERAIQFYKRLGGIGKDKVRFTLPLNLRF</sequence>
<dbReference type="InterPro" id="IPR000182">
    <property type="entry name" value="GNAT_dom"/>
</dbReference>
<dbReference type="PANTHER" id="PTHR10545:SF29">
    <property type="entry name" value="GH14572P-RELATED"/>
    <property type="match status" value="1"/>
</dbReference>
<name>A0A3D9B9V8_9FLAO</name>
<dbReference type="Gene3D" id="3.40.630.30">
    <property type="match status" value="1"/>
</dbReference>
<evidence type="ECO:0000256" key="1">
    <source>
        <dbReference type="ARBA" id="ARBA00008694"/>
    </source>
</evidence>
<dbReference type="InterPro" id="IPR016181">
    <property type="entry name" value="Acyl_CoA_acyltransferase"/>
</dbReference>
<dbReference type="CDD" id="cd04301">
    <property type="entry name" value="NAT_SF"/>
    <property type="match status" value="1"/>
</dbReference>
<protein>
    <submittedName>
        <fullName evidence="5">GNAT family N-acetyltransferase</fullName>
    </submittedName>
</protein>
<proteinExistence type="inferred from homology"/>
<keyword evidence="6" id="KW-1185">Reference proteome</keyword>
<evidence type="ECO:0000256" key="2">
    <source>
        <dbReference type="ARBA" id="ARBA00022679"/>
    </source>
</evidence>
<dbReference type="Pfam" id="PF00583">
    <property type="entry name" value="Acetyltransf_1"/>
    <property type="match status" value="1"/>
</dbReference>
<reference evidence="5 6" key="1">
    <citation type="submission" date="2018-06" db="EMBL/GenBank/DDBJ databases">
        <title>Novel Chryseobacterium species.</title>
        <authorList>
            <person name="Newman J."/>
            <person name="Hugo C."/>
            <person name="Oosthuizen L."/>
            <person name="Charimba G."/>
        </authorList>
    </citation>
    <scope>NUCLEOTIDE SEQUENCE [LARGE SCALE GENOMIC DNA]</scope>
    <source>
        <strain evidence="5 6">7_F195</strain>
    </source>
</reference>
<dbReference type="EMBL" id="QNVV01000001">
    <property type="protein sequence ID" value="REC50393.1"/>
    <property type="molecule type" value="Genomic_DNA"/>
</dbReference>
<comment type="similarity">
    <text evidence="1">Belongs to the acetyltransferase family.</text>
</comment>
<dbReference type="Proteomes" id="UP000256257">
    <property type="component" value="Unassembled WGS sequence"/>
</dbReference>
<dbReference type="OrthoDB" id="9805924at2"/>
<dbReference type="GO" id="GO:0008080">
    <property type="term" value="F:N-acetyltransferase activity"/>
    <property type="evidence" value="ECO:0007669"/>
    <property type="project" value="UniProtKB-ARBA"/>
</dbReference>
<keyword evidence="2 5" id="KW-0808">Transferase</keyword>
<dbReference type="AlphaFoldDB" id="A0A3D9B9V8"/>
<evidence type="ECO:0000259" key="4">
    <source>
        <dbReference type="PROSITE" id="PS51186"/>
    </source>
</evidence>